<dbReference type="InterPro" id="IPR050490">
    <property type="entry name" value="Bact_solute-bd_prot1"/>
</dbReference>
<evidence type="ECO:0000313" key="3">
    <source>
        <dbReference type="EMBL" id="OSQ36798.1"/>
    </source>
</evidence>
<keyword evidence="3" id="KW-0547">Nucleotide-binding</keyword>
<comment type="subcellular location">
    <subcellularLocation>
        <location evidence="1">Periplasm</location>
    </subcellularLocation>
</comment>
<dbReference type="STRING" id="1293891.TMES_17185"/>
<dbReference type="GO" id="GO:0005524">
    <property type="term" value="F:ATP binding"/>
    <property type="evidence" value="ECO:0007669"/>
    <property type="project" value="UniProtKB-KW"/>
</dbReference>
<sequence length="431" mass="47252">MTFSINRRAFLASGAGALAVGMLNPRIALAQDVRLRLLWWGSQARSERTDKVVGLFKKAHPEIEVDGESAGWDNYWSRLATQTSGGNAPDVMQMDYRYIFEYARRDVLLPLDKYMKDGTLDVSDFSKDSVAGGQVNGKTYGISLGANSVAMMINKAAWQEAGMDMPQPGQTWEEFGDQCEKLTNTTKRSRFYGCADQGGLEPAFETWLRQRGKQLYDADGKLGFDGKDAGEWFAFWVDMRKRGACVPADVQSLDQLTIETSPLSQGRAGACFAHSNQLVGYQAINKDPLTMGPYPVKSGESHPGQYRKPSMLFSIAGDTANPEAAAKFVSFFVNDPDAARVLDVERGVPESSKMRAVLKKEAKEADRIQIEYIGSLGEKFVGPLPPPPPKGAGEIQLMIKRKNEEVGFDTASPEDAGAAFVSDAQAILERS</sequence>
<name>A0A1Y2KX39_9PROT</name>
<dbReference type="GO" id="GO:0042597">
    <property type="term" value="C:periplasmic space"/>
    <property type="evidence" value="ECO:0007669"/>
    <property type="project" value="UniProtKB-SubCell"/>
</dbReference>
<dbReference type="EMBL" id="JFKA01000009">
    <property type="protein sequence ID" value="OSQ36798.1"/>
    <property type="molecule type" value="Genomic_DNA"/>
</dbReference>
<evidence type="ECO:0000313" key="4">
    <source>
        <dbReference type="Proteomes" id="UP000193391"/>
    </source>
</evidence>
<keyword evidence="4" id="KW-1185">Reference proteome</keyword>
<dbReference type="Pfam" id="PF01547">
    <property type="entry name" value="SBP_bac_1"/>
    <property type="match status" value="1"/>
</dbReference>
<dbReference type="RefSeq" id="WP_085584834.1">
    <property type="nucleotide sequence ID" value="NZ_JFKA01000009.1"/>
</dbReference>
<accession>A0A1Y2KX39</accession>
<protein>
    <submittedName>
        <fullName evidence="3">ABC transporter ATP-binding protein</fullName>
    </submittedName>
</protein>
<dbReference type="Proteomes" id="UP000193391">
    <property type="component" value="Unassembled WGS sequence"/>
</dbReference>
<reference evidence="3 4" key="1">
    <citation type="submission" date="2014-03" db="EMBL/GenBank/DDBJ databases">
        <title>The draft genome sequence of Thalassospira mesophila JCM 18969.</title>
        <authorList>
            <person name="Lai Q."/>
            <person name="Shao Z."/>
        </authorList>
    </citation>
    <scope>NUCLEOTIDE SEQUENCE [LARGE SCALE GENOMIC DNA]</scope>
    <source>
        <strain evidence="3 4">JCM 18969</strain>
    </source>
</reference>
<dbReference type="PANTHER" id="PTHR43649:SF11">
    <property type="entry name" value="ABC TRANSPORTER SUBSTRATE-BINDING PROTEIN YESO-RELATED"/>
    <property type="match status" value="1"/>
</dbReference>
<organism evidence="3 4">
    <name type="scientific">Thalassospira mesophila</name>
    <dbReference type="NCBI Taxonomy" id="1293891"/>
    <lineage>
        <taxon>Bacteria</taxon>
        <taxon>Pseudomonadati</taxon>
        <taxon>Pseudomonadota</taxon>
        <taxon>Alphaproteobacteria</taxon>
        <taxon>Rhodospirillales</taxon>
        <taxon>Thalassospiraceae</taxon>
        <taxon>Thalassospira</taxon>
    </lineage>
</organism>
<keyword evidence="3" id="KW-0067">ATP-binding</keyword>
<dbReference type="CDD" id="cd13585">
    <property type="entry name" value="PBP2_TMBP_like"/>
    <property type="match status" value="1"/>
</dbReference>
<dbReference type="PROSITE" id="PS51318">
    <property type="entry name" value="TAT"/>
    <property type="match status" value="1"/>
</dbReference>
<dbReference type="PANTHER" id="PTHR43649">
    <property type="entry name" value="ARABINOSE-BINDING PROTEIN-RELATED"/>
    <property type="match status" value="1"/>
</dbReference>
<dbReference type="SUPFAM" id="SSF53850">
    <property type="entry name" value="Periplasmic binding protein-like II"/>
    <property type="match status" value="1"/>
</dbReference>
<comment type="similarity">
    <text evidence="2">Belongs to the bacterial solute-binding protein 1 family.</text>
</comment>
<evidence type="ECO:0000256" key="2">
    <source>
        <dbReference type="ARBA" id="ARBA00008520"/>
    </source>
</evidence>
<dbReference type="AlphaFoldDB" id="A0A1Y2KX39"/>
<proteinExistence type="inferred from homology"/>
<dbReference type="Gene3D" id="3.40.190.10">
    <property type="entry name" value="Periplasmic binding protein-like II"/>
    <property type="match status" value="2"/>
</dbReference>
<evidence type="ECO:0000256" key="1">
    <source>
        <dbReference type="ARBA" id="ARBA00004418"/>
    </source>
</evidence>
<dbReference type="InterPro" id="IPR006059">
    <property type="entry name" value="SBP"/>
</dbReference>
<dbReference type="InterPro" id="IPR006311">
    <property type="entry name" value="TAT_signal"/>
</dbReference>
<dbReference type="OrthoDB" id="7317090at2"/>
<comment type="caution">
    <text evidence="3">The sequence shown here is derived from an EMBL/GenBank/DDBJ whole genome shotgun (WGS) entry which is preliminary data.</text>
</comment>
<gene>
    <name evidence="3" type="ORF">TMES_17185</name>
</gene>